<accession>A0A4Y6RMZ6</accession>
<dbReference type="RefSeq" id="WP_141172381.1">
    <property type="nucleotide sequence ID" value="NZ_CP041185.1"/>
</dbReference>
<organism evidence="2 3">
    <name type="scientific">Janthinobacterium tructae</name>
    <dbReference type="NCBI Taxonomy" id="2590869"/>
    <lineage>
        <taxon>Bacteria</taxon>
        <taxon>Pseudomonadati</taxon>
        <taxon>Pseudomonadota</taxon>
        <taxon>Betaproteobacteria</taxon>
        <taxon>Burkholderiales</taxon>
        <taxon>Oxalobacteraceae</taxon>
        <taxon>Janthinobacterium</taxon>
    </lineage>
</organism>
<proteinExistence type="predicted"/>
<keyword evidence="1" id="KW-0472">Membrane</keyword>
<evidence type="ECO:0000256" key="1">
    <source>
        <dbReference type="SAM" id="Phobius"/>
    </source>
</evidence>
<feature type="transmembrane region" description="Helical" evidence="1">
    <location>
        <begin position="16"/>
        <end position="37"/>
    </location>
</feature>
<sequence length="57" mass="5917">MNFIKNFIAEEDGVTAIEYALIAALVAAALVGGVTLFTDGLKDAFGKIGTKLKATTL</sequence>
<gene>
    <name evidence="2" type="ORF">FJQ89_26780</name>
</gene>
<keyword evidence="3" id="KW-1185">Reference proteome</keyword>
<dbReference type="Pfam" id="PF04964">
    <property type="entry name" value="Flp_Fap"/>
    <property type="match status" value="1"/>
</dbReference>
<protein>
    <submittedName>
        <fullName evidence="2">Flp family type IVb pilin</fullName>
    </submittedName>
</protein>
<keyword evidence="1" id="KW-0812">Transmembrane</keyword>
<reference evidence="2 3" key="1">
    <citation type="submission" date="2019-06" db="EMBL/GenBank/DDBJ databases">
        <title>Complete genome sequence of Janthinobacterium sp. SNU WT3 isolated from diseased rainbow trout.</title>
        <authorList>
            <person name="Oh W.T."/>
            <person name="Park S.C."/>
        </authorList>
    </citation>
    <scope>NUCLEOTIDE SEQUENCE [LARGE SCALE GENOMIC DNA]</scope>
    <source>
        <strain evidence="2 3">SNU WT3</strain>
    </source>
</reference>
<dbReference type="Proteomes" id="UP000316665">
    <property type="component" value="Chromosome"/>
</dbReference>
<dbReference type="EMBL" id="CP041185">
    <property type="protein sequence ID" value="QDG73635.1"/>
    <property type="molecule type" value="Genomic_DNA"/>
</dbReference>
<evidence type="ECO:0000313" key="2">
    <source>
        <dbReference type="EMBL" id="QDG73635.1"/>
    </source>
</evidence>
<dbReference type="KEGG" id="jas:FJQ89_26780"/>
<dbReference type="InterPro" id="IPR007047">
    <property type="entry name" value="Flp_Fap"/>
</dbReference>
<evidence type="ECO:0000313" key="3">
    <source>
        <dbReference type="Proteomes" id="UP000316665"/>
    </source>
</evidence>
<keyword evidence="1" id="KW-1133">Transmembrane helix</keyword>
<name>A0A4Y6RMZ6_9BURK</name>
<dbReference type="AlphaFoldDB" id="A0A4Y6RMZ6"/>